<organism evidence="1 2">
    <name type="scientific">Sphaerodactylus townsendi</name>
    <dbReference type="NCBI Taxonomy" id="933632"/>
    <lineage>
        <taxon>Eukaryota</taxon>
        <taxon>Metazoa</taxon>
        <taxon>Chordata</taxon>
        <taxon>Craniata</taxon>
        <taxon>Vertebrata</taxon>
        <taxon>Euteleostomi</taxon>
        <taxon>Lepidosauria</taxon>
        <taxon>Squamata</taxon>
        <taxon>Bifurcata</taxon>
        <taxon>Gekkota</taxon>
        <taxon>Sphaerodactylidae</taxon>
        <taxon>Sphaerodactylus</taxon>
    </lineage>
</organism>
<protein>
    <submittedName>
        <fullName evidence="1">Uncharacterized protein</fullName>
    </submittedName>
</protein>
<comment type="caution">
    <text evidence="1">The sequence shown here is derived from an EMBL/GenBank/DDBJ whole genome shotgun (WGS) entry which is preliminary data.</text>
</comment>
<sequence length="130" mass="13946">MTITASPLDRGGTDQPGGHPEDASRGLTDAATGTSGPLTQLRIHRTKAHISRKPDCNHHPMRSLVNCQQLQPRWNLGLSAIQPQPIPSSQEGETTPPAPTMAGRLDAALRSLAVPKVPLNKADRTINAFY</sequence>
<name>A0ACB8GAV2_9SAUR</name>
<gene>
    <name evidence="1" type="ORF">K3G42_022175</name>
</gene>
<evidence type="ECO:0000313" key="1">
    <source>
        <dbReference type="EMBL" id="KAH8016721.1"/>
    </source>
</evidence>
<dbReference type="Proteomes" id="UP000827872">
    <property type="component" value="Linkage Group LG01"/>
</dbReference>
<reference evidence="1" key="1">
    <citation type="submission" date="2021-08" db="EMBL/GenBank/DDBJ databases">
        <title>The first chromosome-level gecko genome reveals the dynamic sex chromosomes of Neotropical dwarf geckos (Sphaerodactylidae: Sphaerodactylus).</title>
        <authorList>
            <person name="Pinto B.J."/>
            <person name="Keating S.E."/>
            <person name="Gamble T."/>
        </authorList>
    </citation>
    <scope>NUCLEOTIDE SEQUENCE</scope>
    <source>
        <strain evidence="1">TG3544</strain>
    </source>
</reference>
<keyword evidence="2" id="KW-1185">Reference proteome</keyword>
<evidence type="ECO:0000313" key="2">
    <source>
        <dbReference type="Proteomes" id="UP000827872"/>
    </source>
</evidence>
<proteinExistence type="predicted"/>
<accession>A0ACB8GAV2</accession>
<dbReference type="EMBL" id="CM037614">
    <property type="protein sequence ID" value="KAH8016721.1"/>
    <property type="molecule type" value="Genomic_DNA"/>
</dbReference>